<feature type="region of interest" description="Disordered" evidence="1">
    <location>
        <begin position="16"/>
        <end position="90"/>
    </location>
</feature>
<accession>A0A0D3IUP2</accession>
<feature type="transmembrane region" description="Helical" evidence="2">
    <location>
        <begin position="178"/>
        <end position="202"/>
    </location>
</feature>
<dbReference type="EnsemblProtists" id="EOD14977">
    <property type="protein sequence ID" value="EOD14977"/>
    <property type="gene ID" value="EMIHUDRAFT_432779"/>
</dbReference>
<reference evidence="4" key="1">
    <citation type="journal article" date="2013" name="Nature">
        <title>Pan genome of the phytoplankton Emiliania underpins its global distribution.</title>
        <authorList>
            <person name="Read B.A."/>
            <person name="Kegel J."/>
            <person name="Klute M.J."/>
            <person name="Kuo A."/>
            <person name="Lefebvre S.C."/>
            <person name="Maumus F."/>
            <person name="Mayer C."/>
            <person name="Miller J."/>
            <person name="Monier A."/>
            <person name="Salamov A."/>
            <person name="Young J."/>
            <person name="Aguilar M."/>
            <person name="Claverie J.M."/>
            <person name="Frickenhaus S."/>
            <person name="Gonzalez K."/>
            <person name="Herman E.K."/>
            <person name="Lin Y.C."/>
            <person name="Napier J."/>
            <person name="Ogata H."/>
            <person name="Sarno A.F."/>
            <person name="Shmutz J."/>
            <person name="Schroeder D."/>
            <person name="de Vargas C."/>
            <person name="Verret F."/>
            <person name="von Dassow P."/>
            <person name="Valentin K."/>
            <person name="Van de Peer Y."/>
            <person name="Wheeler G."/>
            <person name="Dacks J.B."/>
            <person name="Delwiche C.F."/>
            <person name="Dyhrman S.T."/>
            <person name="Glockner G."/>
            <person name="John U."/>
            <person name="Richards T."/>
            <person name="Worden A.Z."/>
            <person name="Zhang X."/>
            <person name="Grigoriev I.V."/>
            <person name="Allen A.E."/>
            <person name="Bidle K."/>
            <person name="Borodovsky M."/>
            <person name="Bowler C."/>
            <person name="Brownlee C."/>
            <person name="Cock J.M."/>
            <person name="Elias M."/>
            <person name="Gladyshev V.N."/>
            <person name="Groth M."/>
            <person name="Guda C."/>
            <person name="Hadaegh A."/>
            <person name="Iglesias-Rodriguez M.D."/>
            <person name="Jenkins J."/>
            <person name="Jones B.M."/>
            <person name="Lawson T."/>
            <person name="Leese F."/>
            <person name="Lindquist E."/>
            <person name="Lobanov A."/>
            <person name="Lomsadze A."/>
            <person name="Malik S.B."/>
            <person name="Marsh M.E."/>
            <person name="Mackinder L."/>
            <person name="Mock T."/>
            <person name="Mueller-Roeber B."/>
            <person name="Pagarete A."/>
            <person name="Parker M."/>
            <person name="Probert I."/>
            <person name="Quesneville H."/>
            <person name="Raines C."/>
            <person name="Rensing S.A."/>
            <person name="Riano-Pachon D.M."/>
            <person name="Richier S."/>
            <person name="Rokitta S."/>
            <person name="Shiraiwa Y."/>
            <person name="Soanes D.M."/>
            <person name="van der Giezen M."/>
            <person name="Wahlund T.M."/>
            <person name="Williams B."/>
            <person name="Wilson W."/>
            <person name="Wolfe G."/>
            <person name="Wurch L.L."/>
        </authorList>
    </citation>
    <scope>NUCLEOTIDE SEQUENCE</scope>
</reference>
<dbReference type="PaxDb" id="2903-EOD14977"/>
<evidence type="ECO:0000313" key="4">
    <source>
        <dbReference type="Proteomes" id="UP000013827"/>
    </source>
</evidence>
<name>A0A0D3IUP2_EMIH1</name>
<keyword evidence="2" id="KW-1133">Transmembrane helix</keyword>
<protein>
    <submittedName>
        <fullName evidence="3">Uncharacterized protein</fullName>
    </submittedName>
</protein>
<evidence type="ECO:0000313" key="3">
    <source>
        <dbReference type="EnsemblProtists" id="EOD14977"/>
    </source>
</evidence>
<dbReference type="GeneID" id="17260822"/>
<proteinExistence type="predicted"/>
<dbReference type="AlphaFoldDB" id="A0A0D3IUP2"/>
<reference evidence="3" key="2">
    <citation type="submission" date="2024-10" db="UniProtKB">
        <authorList>
            <consortium name="EnsemblProtists"/>
        </authorList>
    </citation>
    <scope>IDENTIFICATION</scope>
</reference>
<organism evidence="3 4">
    <name type="scientific">Emiliania huxleyi (strain CCMP1516)</name>
    <dbReference type="NCBI Taxonomy" id="280463"/>
    <lineage>
        <taxon>Eukaryota</taxon>
        <taxon>Haptista</taxon>
        <taxon>Haptophyta</taxon>
        <taxon>Prymnesiophyceae</taxon>
        <taxon>Isochrysidales</taxon>
        <taxon>Noelaerhabdaceae</taxon>
        <taxon>Emiliania</taxon>
    </lineage>
</organism>
<dbReference type="KEGG" id="ehx:EMIHUDRAFT_432779"/>
<evidence type="ECO:0000256" key="1">
    <source>
        <dbReference type="SAM" id="MobiDB-lite"/>
    </source>
</evidence>
<evidence type="ECO:0000256" key="2">
    <source>
        <dbReference type="SAM" id="Phobius"/>
    </source>
</evidence>
<keyword evidence="4" id="KW-1185">Reference proteome</keyword>
<dbReference type="HOGENOM" id="CLU_859023_0_0_1"/>
<dbReference type="RefSeq" id="XP_005767406.1">
    <property type="nucleotide sequence ID" value="XM_005767349.1"/>
</dbReference>
<keyword evidence="2" id="KW-0472">Membrane</keyword>
<dbReference type="Proteomes" id="UP000013827">
    <property type="component" value="Unassembled WGS sequence"/>
</dbReference>
<keyword evidence="2" id="KW-0812">Transmembrane</keyword>
<sequence>MPSRFIDLHRTATFSPKCGGSNVTSSAGRGVDSGGSGATQRPQKAVSFASVLHDRPGKSSPRLRSGSSRSPSRRPTNSTSSEEVTERTGRIGWEQEQPGCCANHWAHCCFSPYTTDPLKIPPRIGVERIEALGESAESLTLISAIVLSISIDCILQSADADLSAATEEEWWEYQKNTSAAQLICLLLACSASAYATVFGLLFGHYSRLVKSKDQSICEQVHLPAETASRMRLALSMEVDLFTARLHNMRNGSRNSIWASLILLLIAAGLKVIKQVQVEGEDRAVAAVCAGTVVSTVLAVLYIIHVFRTTPIGLMIAINGRSGYD</sequence>
<feature type="compositionally biased region" description="Low complexity" evidence="1">
    <location>
        <begin position="58"/>
        <end position="81"/>
    </location>
</feature>
<feature type="transmembrane region" description="Helical" evidence="2">
    <location>
        <begin position="254"/>
        <end position="272"/>
    </location>
</feature>
<feature type="transmembrane region" description="Helical" evidence="2">
    <location>
        <begin position="284"/>
        <end position="306"/>
    </location>
</feature>